<proteinExistence type="inferred from homology"/>
<comment type="similarity">
    <text evidence="1">Belongs to the remorin family.</text>
</comment>
<dbReference type="Proteomes" id="UP001311915">
    <property type="component" value="Unassembled WGS sequence"/>
</dbReference>
<reference evidence="4 5" key="1">
    <citation type="submission" date="2023-10" db="EMBL/GenBank/DDBJ databases">
        <title>Genome-Wide Identification Analysis in wild type Solanum Pinnatisectum Reveals Some Genes Defensing Phytophthora Infestans.</title>
        <authorList>
            <person name="Sun C."/>
        </authorList>
    </citation>
    <scope>NUCLEOTIDE SEQUENCE [LARGE SCALE GENOMIC DNA]</scope>
    <source>
        <strain evidence="4">LQN</strain>
        <tissue evidence="4">Leaf</tissue>
    </source>
</reference>
<dbReference type="InterPro" id="IPR005516">
    <property type="entry name" value="Remorin_C"/>
</dbReference>
<dbReference type="PANTHER" id="PTHR31471:SF54">
    <property type="entry name" value="REMORIN C-TERMINAL DOMAIN-CONTAINING PROTEIN"/>
    <property type="match status" value="1"/>
</dbReference>
<name>A0AAV9KAZ6_9SOLN</name>
<dbReference type="PANTHER" id="PTHR31471">
    <property type="entry name" value="OS02G0116800 PROTEIN"/>
    <property type="match status" value="1"/>
</dbReference>
<comment type="caution">
    <text evidence="4">The sequence shown here is derived from an EMBL/GenBank/DDBJ whole genome shotgun (WGS) entry which is preliminary data.</text>
</comment>
<feature type="compositionally biased region" description="Polar residues" evidence="2">
    <location>
        <begin position="213"/>
        <end position="226"/>
    </location>
</feature>
<feature type="region of interest" description="Disordered" evidence="2">
    <location>
        <begin position="1"/>
        <end position="45"/>
    </location>
</feature>
<feature type="compositionally biased region" description="Polar residues" evidence="2">
    <location>
        <begin position="7"/>
        <end position="19"/>
    </location>
</feature>
<feature type="region of interest" description="Disordered" evidence="2">
    <location>
        <begin position="212"/>
        <end position="244"/>
    </location>
</feature>
<feature type="compositionally biased region" description="Basic and acidic residues" evidence="2">
    <location>
        <begin position="234"/>
        <end position="244"/>
    </location>
</feature>
<feature type="region of interest" description="Disordered" evidence="2">
    <location>
        <begin position="84"/>
        <end position="109"/>
    </location>
</feature>
<sequence length="388" mass="42650">MRKHNTSLRNSGTYTSPSTPEYGDDHFEGFQKGWSSERVPLPTNSSRRHITATALMPFNSGRALPSKWDDAERWITSPVSGYATPKASSNVQLQKQPKSKSGPLENPGVMFMPNFSPSVLVREGGNRSNFVANSPFTTGVLVPDGLSIHYGVGSSSTSSALYAENNMARASTAPGLSDFFVECSLPSSQDDKADGTKEPDSISPVVSCRDMATQMSPDDSTHSSPKGRSPSIRSIEEPNDKHSAKVEIRDVQVDRGPPISGELQRKGVRKTRKDLQIASDSNVPWDVADAERSMPKLQREEGRINAWENLQKAKAEAAIQKLEVKLSKKRSASMDKILNKLKLSQLKAQKMRDSLSEGHPTTSKTLFPFPQKYFKITSFSSCFYCGVE</sequence>
<keyword evidence="5" id="KW-1185">Reference proteome</keyword>
<dbReference type="EMBL" id="JAWPEI010000011">
    <property type="protein sequence ID" value="KAK4710343.1"/>
    <property type="molecule type" value="Genomic_DNA"/>
</dbReference>
<dbReference type="Pfam" id="PF03763">
    <property type="entry name" value="Remorin_C"/>
    <property type="match status" value="1"/>
</dbReference>
<dbReference type="AlphaFoldDB" id="A0AAV9KAZ6"/>
<evidence type="ECO:0000313" key="5">
    <source>
        <dbReference type="Proteomes" id="UP001311915"/>
    </source>
</evidence>
<evidence type="ECO:0000256" key="2">
    <source>
        <dbReference type="SAM" id="MobiDB-lite"/>
    </source>
</evidence>
<evidence type="ECO:0000256" key="1">
    <source>
        <dbReference type="ARBA" id="ARBA00005711"/>
    </source>
</evidence>
<protein>
    <recommendedName>
        <fullName evidence="3">Remorin C-terminal domain-containing protein</fullName>
    </recommendedName>
</protein>
<evidence type="ECO:0000259" key="3">
    <source>
        <dbReference type="Pfam" id="PF03763"/>
    </source>
</evidence>
<feature type="domain" description="Remorin C-terminal" evidence="3">
    <location>
        <begin position="284"/>
        <end position="357"/>
    </location>
</feature>
<evidence type="ECO:0000313" key="4">
    <source>
        <dbReference type="EMBL" id="KAK4710343.1"/>
    </source>
</evidence>
<accession>A0AAV9KAZ6</accession>
<gene>
    <name evidence="4" type="ORF">R3W88_004856</name>
</gene>
<feature type="region of interest" description="Disordered" evidence="2">
    <location>
        <begin position="255"/>
        <end position="274"/>
    </location>
</feature>
<organism evidence="4 5">
    <name type="scientific">Solanum pinnatisectum</name>
    <name type="common">tansyleaf nightshade</name>
    <dbReference type="NCBI Taxonomy" id="50273"/>
    <lineage>
        <taxon>Eukaryota</taxon>
        <taxon>Viridiplantae</taxon>
        <taxon>Streptophyta</taxon>
        <taxon>Embryophyta</taxon>
        <taxon>Tracheophyta</taxon>
        <taxon>Spermatophyta</taxon>
        <taxon>Magnoliopsida</taxon>
        <taxon>eudicotyledons</taxon>
        <taxon>Gunneridae</taxon>
        <taxon>Pentapetalae</taxon>
        <taxon>asterids</taxon>
        <taxon>lamiids</taxon>
        <taxon>Solanales</taxon>
        <taxon>Solanaceae</taxon>
        <taxon>Solanoideae</taxon>
        <taxon>Solaneae</taxon>
        <taxon>Solanum</taxon>
    </lineage>
</organism>
<feature type="compositionally biased region" description="Polar residues" evidence="2">
    <location>
        <begin position="86"/>
        <end position="96"/>
    </location>
</feature>